<accession>A0AA88RIK1</accession>
<sequence>MWLEQLQDLVYDLDDLLDELATEALRRKPMAQPTQASNRSMLRKLIPPYCSTNFTSRAVKFDFNITSKIDKITERLENLLIKKNELNWMNNHVVESSVPKEIKFFFKSDRPLPLP</sequence>
<dbReference type="Gene3D" id="1.20.5.4130">
    <property type="match status" value="1"/>
</dbReference>
<dbReference type="EMBL" id="JAVXUO010000656">
    <property type="protein sequence ID" value="KAK2990348.1"/>
    <property type="molecule type" value="Genomic_DNA"/>
</dbReference>
<keyword evidence="3" id="KW-0611">Plant defense</keyword>
<reference evidence="5" key="1">
    <citation type="submission" date="2022-12" db="EMBL/GenBank/DDBJ databases">
        <title>Draft genome assemblies for two species of Escallonia (Escalloniales).</title>
        <authorList>
            <person name="Chanderbali A."/>
            <person name="Dervinis C."/>
            <person name="Anghel I."/>
            <person name="Soltis D."/>
            <person name="Soltis P."/>
            <person name="Zapata F."/>
        </authorList>
    </citation>
    <scope>NUCLEOTIDE SEQUENCE</scope>
    <source>
        <strain evidence="5">UCBG92.1500</strain>
        <tissue evidence="5">Leaf</tissue>
    </source>
</reference>
<dbReference type="GO" id="GO:0000166">
    <property type="term" value="F:nucleotide binding"/>
    <property type="evidence" value="ECO:0007669"/>
    <property type="project" value="UniProtKB-KW"/>
</dbReference>
<gene>
    <name evidence="5" type="ORF">RJ640_020549</name>
</gene>
<protein>
    <recommendedName>
        <fullName evidence="4">Disease resistance N-terminal domain-containing protein</fullName>
    </recommendedName>
</protein>
<evidence type="ECO:0000256" key="3">
    <source>
        <dbReference type="ARBA" id="ARBA00022821"/>
    </source>
</evidence>
<evidence type="ECO:0000259" key="4">
    <source>
        <dbReference type="Pfam" id="PF18052"/>
    </source>
</evidence>
<keyword evidence="2" id="KW-0547">Nucleotide-binding</keyword>
<evidence type="ECO:0000256" key="1">
    <source>
        <dbReference type="ARBA" id="ARBA00022737"/>
    </source>
</evidence>
<name>A0AA88RIK1_9ASTE</name>
<proteinExistence type="predicted"/>
<dbReference type="InterPro" id="IPR041118">
    <property type="entry name" value="Rx_N"/>
</dbReference>
<dbReference type="Proteomes" id="UP001187471">
    <property type="component" value="Unassembled WGS sequence"/>
</dbReference>
<dbReference type="GO" id="GO:0006952">
    <property type="term" value="P:defense response"/>
    <property type="evidence" value="ECO:0007669"/>
    <property type="project" value="UniProtKB-KW"/>
</dbReference>
<keyword evidence="1" id="KW-0677">Repeat</keyword>
<keyword evidence="6" id="KW-1185">Reference proteome</keyword>
<organism evidence="5 6">
    <name type="scientific">Escallonia rubra</name>
    <dbReference type="NCBI Taxonomy" id="112253"/>
    <lineage>
        <taxon>Eukaryota</taxon>
        <taxon>Viridiplantae</taxon>
        <taxon>Streptophyta</taxon>
        <taxon>Embryophyta</taxon>
        <taxon>Tracheophyta</taxon>
        <taxon>Spermatophyta</taxon>
        <taxon>Magnoliopsida</taxon>
        <taxon>eudicotyledons</taxon>
        <taxon>Gunneridae</taxon>
        <taxon>Pentapetalae</taxon>
        <taxon>asterids</taxon>
        <taxon>campanulids</taxon>
        <taxon>Escalloniales</taxon>
        <taxon>Escalloniaceae</taxon>
        <taxon>Escallonia</taxon>
    </lineage>
</organism>
<dbReference type="AlphaFoldDB" id="A0AA88RIK1"/>
<evidence type="ECO:0000313" key="5">
    <source>
        <dbReference type="EMBL" id="KAK2990348.1"/>
    </source>
</evidence>
<feature type="domain" description="Disease resistance N-terminal" evidence="4">
    <location>
        <begin position="2"/>
        <end position="35"/>
    </location>
</feature>
<comment type="caution">
    <text evidence="5">The sequence shown here is derived from an EMBL/GenBank/DDBJ whole genome shotgun (WGS) entry which is preliminary data.</text>
</comment>
<evidence type="ECO:0000256" key="2">
    <source>
        <dbReference type="ARBA" id="ARBA00022741"/>
    </source>
</evidence>
<evidence type="ECO:0000313" key="6">
    <source>
        <dbReference type="Proteomes" id="UP001187471"/>
    </source>
</evidence>
<dbReference type="Pfam" id="PF18052">
    <property type="entry name" value="Rx_N"/>
    <property type="match status" value="1"/>
</dbReference>